<protein>
    <submittedName>
        <fullName evidence="1">Uncharacterized protein</fullName>
    </submittedName>
</protein>
<dbReference type="EMBL" id="JAWDJW010006535">
    <property type="protein sequence ID" value="KAK3064359.1"/>
    <property type="molecule type" value="Genomic_DNA"/>
</dbReference>
<dbReference type="Proteomes" id="UP001186974">
    <property type="component" value="Unassembled WGS sequence"/>
</dbReference>
<accession>A0ACC3DAD9</accession>
<evidence type="ECO:0000313" key="2">
    <source>
        <dbReference type="Proteomes" id="UP001186974"/>
    </source>
</evidence>
<reference evidence="1" key="1">
    <citation type="submission" date="2024-09" db="EMBL/GenBank/DDBJ databases">
        <title>Black Yeasts Isolated from many extreme environments.</title>
        <authorList>
            <person name="Coleine C."/>
            <person name="Stajich J.E."/>
            <person name="Selbmann L."/>
        </authorList>
    </citation>
    <scope>NUCLEOTIDE SEQUENCE</scope>
    <source>
        <strain evidence="1">CCFEE 5737</strain>
    </source>
</reference>
<keyword evidence="2" id="KW-1185">Reference proteome</keyword>
<proteinExistence type="predicted"/>
<name>A0ACC3DAD9_9PEZI</name>
<evidence type="ECO:0000313" key="1">
    <source>
        <dbReference type="EMBL" id="KAK3064359.1"/>
    </source>
</evidence>
<gene>
    <name evidence="1" type="ORF">LTS18_007922</name>
</gene>
<sequence>MSHIEGLFDIVKSNVTKNIHRNVYPAIAPTRPELSQAGKTILITGGGANLGLAIAQAFVHAVADTVIIVGRRLDILEEARSHLEEEANVAGTGTKIIAHACDVTDRAQVDALWTELIEHLDIVVDVFVANAAKPAQPKTILEAGELGGAFAVWAATKEAAFLHGRFVWASRDVEELVTRETRRHVDEDPYFFRSTIAPLKSGEWA</sequence>
<organism evidence="1 2">
    <name type="scientific">Coniosporium uncinatum</name>
    <dbReference type="NCBI Taxonomy" id="93489"/>
    <lineage>
        <taxon>Eukaryota</taxon>
        <taxon>Fungi</taxon>
        <taxon>Dikarya</taxon>
        <taxon>Ascomycota</taxon>
        <taxon>Pezizomycotina</taxon>
        <taxon>Dothideomycetes</taxon>
        <taxon>Dothideomycetes incertae sedis</taxon>
        <taxon>Coniosporium</taxon>
    </lineage>
</organism>
<comment type="caution">
    <text evidence="1">The sequence shown here is derived from an EMBL/GenBank/DDBJ whole genome shotgun (WGS) entry which is preliminary data.</text>
</comment>